<dbReference type="OMA" id="YVMRRRF"/>
<sequence>MEASKSFDQSLIRTMLLGQLRLNLESSTTSLLQRTKSIKLAVDIATAAARGGGANWSRAQLITCLGLNDNSNSNSNSKSKSTTHRTKAKTGVKKSKKIVARARNNRLKKDRRRVPGRKRMVVKERIRVLKSLIPGAVSLNHRSLILEALDYVVSLREQVNAMRRITDALVRQ</sequence>
<keyword evidence="7" id="KW-1185">Reference proteome</keyword>
<feature type="region of interest" description="Disordered" evidence="4">
    <location>
        <begin position="70"/>
        <end position="93"/>
    </location>
</feature>
<feature type="compositionally biased region" description="Basic residues" evidence="4">
    <location>
        <begin position="81"/>
        <end position="93"/>
    </location>
</feature>
<dbReference type="PANTHER" id="PTHR33124">
    <property type="entry name" value="TRANSCRIPTION FACTOR IBH1-LIKE 1"/>
    <property type="match status" value="1"/>
</dbReference>
<protein>
    <recommendedName>
        <fullName evidence="5">IBH1-like N-terminal domain-containing protein</fullName>
    </recommendedName>
</protein>
<evidence type="ECO:0000256" key="2">
    <source>
        <dbReference type="ARBA" id="ARBA00023015"/>
    </source>
</evidence>
<evidence type="ECO:0000313" key="6">
    <source>
        <dbReference type="EMBL" id="KMZ69963.1"/>
    </source>
</evidence>
<feature type="compositionally biased region" description="Low complexity" evidence="4">
    <location>
        <begin position="70"/>
        <end position="80"/>
    </location>
</feature>
<reference evidence="7" key="1">
    <citation type="journal article" date="2016" name="Nature">
        <title>The genome of the seagrass Zostera marina reveals angiosperm adaptation to the sea.</title>
        <authorList>
            <person name="Olsen J.L."/>
            <person name="Rouze P."/>
            <person name="Verhelst B."/>
            <person name="Lin Y.-C."/>
            <person name="Bayer T."/>
            <person name="Collen J."/>
            <person name="Dattolo E."/>
            <person name="De Paoli E."/>
            <person name="Dittami S."/>
            <person name="Maumus F."/>
            <person name="Michel G."/>
            <person name="Kersting A."/>
            <person name="Lauritano C."/>
            <person name="Lohaus R."/>
            <person name="Toepel M."/>
            <person name="Tonon T."/>
            <person name="Vanneste K."/>
            <person name="Amirebrahimi M."/>
            <person name="Brakel J."/>
            <person name="Bostroem C."/>
            <person name="Chovatia M."/>
            <person name="Grimwood J."/>
            <person name="Jenkins J.W."/>
            <person name="Jueterbock A."/>
            <person name="Mraz A."/>
            <person name="Stam W.T."/>
            <person name="Tice H."/>
            <person name="Bornberg-Bauer E."/>
            <person name="Green P.J."/>
            <person name="Pearson G.A."/>
            <person name="Procaccini G."/>
            <person name="Duarte C.M."/>
            <person name="Schmutz J."/>
            <person name="Reusch T.B.H."/>
            <person name="Van de Peer Y."/>
        </authorList>
    </citation>
    <scope>NUCLEOTIDE SEQUENCE [LARGE SCALE GENOMIC DNA]</scope>
    <source>
        <strain evidence="7">cv. Finnish</strain>
    </source>
</reference>
<comment type="similarity">
    <text evidence="1">Belongs to the bHLH protein family.</text>
</comment>
<evidence type="ECO:0000256" key="1">
    <source>
        <dbReference type="ARBA" id="ARBA00005510"/>
    </source>
</evidence>
<dbReference type="GO" id="GO:0046983">
    <property type="term" value="F:protein dimerization activity"/>
    <property type="evidence" value="ECO:0007669"/>
    <property type="project" value="InterPro"/>
</dbReference>
<dbReference type="PANTHER" id="PTHR33124:SF5">
    <property type="entry name" value="TRANSCRIPTION FACTOR IBH1-LIKE 1"/>
    <property type="match status" value="1"/>
</dbReference>
<dbReference type="GO" id="GO:0006355">
    <property type="term" value="P:regulation of DNA-templated transcription"/>
    <property type="evidence" value="ECO:0007669"/>
    <property type="project" value="InterPro"/>
</dbReference>
<dbReference type="Pfam" id="PF26576">
    <property type="entry name" value="IBH1_N"/>
    <property type="match status" value="1"/>
</dbReference>
<name>A0A0K9PLL3_ZOSMR</name>
<dbReference type="Proteomes" id="UP000036987">
    <property type="component" value="Unassembled WGS sequence"/>
</dbReference>
<dbReference type="InterPro" id="IPR036638">
    <property type="entry name" value="HLH_DNA-bd_sf"/>
</dbReference>
<dbReference type="InterPro" id="IPR044660">
    <property type="entry name" value="IBH1-like"/>
</dbReference>
<keyword evidence="2" id="KW-0805">Transcription regulation</keyword>
<evidence type="ECO:0000256" key="4">
    <source>
        <dbReference type="SAM" id="MobiDB-lite"/>
    </source>
</evidence>
<organism evidence="6 7">
    <name type="scientific">Zostera marina</name>
    <name type="common">Eelgrass</name>
    <dbReference type="NCBI Taxonomy" id="29655"/>
    <lineage>
        <taxon>Eukaryota</taxon>
        <taxon>Viridiplantae</taxon>
        <taxon>Streptophyta</taxon>
        <taxon>Embryophyta</taxon>
        <taxon>Tracheophyta</taxon>
        <taxon>Spermatophyta</taxon>
        <taxon>Magnoliopsida</taxon>
        <taxon>Liliopsida</taxon>
        <taxon>Zosteraceae</taxon>
        <taxon>Zostera</taxon>
    </lineage>
</organism>
<evidence type="ECO:0000313" key="7">
    <source>
        <dbReference type="Proteomes" id="UP000036987"/>
    </source>
</evidence>
<dbReference type="EMBL" id="LFYR01000736">
    <property type="protein sequence ID" value="KMZ69963.1"/>
    <property type="molecule type" value="Genomic_DNA"/>
</dbReference>
<dbReference type="AlphaFoldDB" id="A0A0K9PLL3"/>
<proteinExistence type="inferred from homology"/>
<keyword evidence="3" id="KW-0804">Transcription</keyword>
<accession>A0A0K9PLL3</accession>
<gene>
    <name evidence="6" type="ORF">ZOSMA_202G00500</name>
</gene>
<dbReference type="InterPro" id="IPR059002">
    <property type="entry name" value="IBH1_N"/>
</dbReference>
<dbReference type="OrthoDB" id="1922093at2759"/>
<comment type="caution">
    <text evidence="6">The sequence shown here is derived from an EMBL/GenBank/DDBJ whole genome shotgun (WGS) entry which is preliminary data.</text>
</comment>
<feature type="domain" description="IBH1-like N-terminal" evidence="5">
    <location>
        <begin position="5"/>
        <end position="59"/>
    </location>
</feature>
<evidence type="ECO:0000256" key="3">
    <source>
        <dbReference type="ARBA" id="ARBA00023163"/>
    </source>
</evidence>
<evidence type="ECO:0000259" key="5">
    <source>
        <dbReference type="Pfam" id="PF26576"/>
    </source>
</evidence>
<dbReference type="SUPFAM" id="SSF47459">
    <property type="entry name" value="HLH, helix-loop-helix DNA-binding domain"/>
    <property type="match status" value="1"/>
</dbReference>